<evidence type="ECO:0000256" key="1">
    <source>
        <dbReference type="ARBA" id="ARBA00005329"/>
    </source>
</evidence>
<evidence type="ECO:0000256" key="9">
    <source>
        <dbReference type="SAM" id="Phobius"/>
    </source>
</evidence>
<keyword evidence="9" id="KW-1133">Transmembrane helix</keyword>
<dbReference type="InterPro" id="IPR024168">
    <property type="entry name" value="Catalase_SrpA-type_pred"/>
</dbReference>
<dbReference type="EC" id="1.11.1.-" evidence="7"/>
<keyword evidence="2 7" id="KW-0575">Peroxidase</keyword>
<dbReference type="GO" id="GO:0004096">
    <property type="term" value="F:catalase activity"/>
    <property type="evidence" value="ECO:0007669"/>
    <property type="project" value="UniProtKB-EC"/>
</dbReference>
<sequence>MPAQTPDSARYGLGALRQTSWLNLGIVVAAVAGTAGAFAYAGGWIAPQRLSQGRIIDRFEQVNGQHPGFRRNHAKGLCFAGWFDGNGEGERLSKAAVFRAERTPVFGRFALAGGQPYQADMAATVRSMAVNFALADGEIWRTGMNNIPVFPVRDAAGFYDQLAASKPDPATGKPDPARMSAFLAAHTEAGRALALIKAQAPTAGFADASYNSLNAFRFVAASGASTPVRWSMVADEPPQAPQPASAGNADPNRLFDALETRVERGPVRWHLLVTVGQPGDPTADATVPWPANRERLDVGILTVKSVQDEAEGDCRDVNFDPLLLPDGIQPSDDPLLSVRSAAYSESFTRRAGEPKSPSAIQLSANAGGARP</sequence>
<keyword evidence="9" id="KW-0472">Membrane</keyword>
<dbReference type="PIRSF" id="PIRSF000296">
    <property type="entry name" value="SrpA"/>
    <property type="match status" value="1"/>
</dbReference>
<keyword evidence="4 7" id="KW-0479">Metal-binding</keyword>
<evidence type="ECO:0000256" key="5">
    <source>
        <dbReference type="ARBA" id="ARBA00023002"/>
    </source>
</evidence>
<name>A0ABS4SM36_9PROT</name>
<dbReference type="InterPro" id="IPR011614">
    <property type="entry name" value="Catalase_core"/>
</dbReference>
<keyword evidence="12" id="KW-1185">Reference proteome</keyword>
<keyword evidence="6 7" id="KW-0408">Iron</keyword>
<dbReference type="PANTHER" id="PTHR11465">
    <property type="entry name" value="CATALASE"/>
    <property type="match status" value="1"/>
</dbReference>
<dbReference type="PRINTS" id="PR00067">
    <property type="entry name" value="CATALASE"/>
</dbReference>
<dbReference type="EMBL" id="JAGINP010000012">
    <property type="protein sequence ID" value="MBP2293628.1"/>
    <property type="molecule type" value="Genomic_DNA"/>
</dbReference>
<evidence type="ECO:0000259" key="10">
    <source>
        <dbReference type="SMART" id="SM01060"/>
    </source>
</evidence>
<evidence type="ECO:0000256" key="8">
    <source>
        <dbReference type="SAM" id="MobiDB-lite"/>
    </source>
</evidence>
<evidence type="ECO:0000256" key="4">
    <source>
        <dbReference type="ARBA" id="ARBA00022723"/>
    </source>
</evidence>
<comment type="cofactor">
    <cofactor evidence="7">
        <name>heme</name>
        <dbReference type="ChEBI" id="CHEBI:30413"/>
    </cofactor>
</comment>
<dbReference type="CDD" id="cd08153">
    <property type="entry name" value="srpA_like"/>
    <property type="match status" value="1"/>
</dbReference>
<evidence type="ECO:0000256" key="3">
    <source>
        <dbReference type="ARBA" id="ARBA00022617"/>
    </source>
</evidence>
<keyword evidence="9" id="KW-0812">Transmembrane</keyword>
<protein>
    <recommendedName>
        <fullName evidence="7">Catalase-related peroxidase</fullName>
        <ecNumber evidence="7">1.11.1.-</ecNumber>
    </recommendedName>
</protein>
<dbReference type="PROSITE" id="PS51402">
    <property type="entry name" value="CATALASE_3"/>
    <property type="match status" value="1"/>
</dbReference>
<dbReference type="InterPro" id="IPR018028">
    <property type="entry name" value="Catalase"/>
</dbReference>
<dbReference type="Pfam" id="PF00199">
    <property type="entry name" value="Catalase"/>
    <property type="match status" value="1"/>
</dbReference>
<evidence type="ECO:0000313" key="12">
    <source>
        <dbReference type="Proteomes" id="UP000781958"/>
    </source>
</evidence>
<feature type="domain" description="Catalase core" evidence="10">
    <location>
        <begin position="21"/>
        <end position="371"/>
    </location>
</feature>
<keyword evidence="3 7" id="KW-0349">Heme</keyword>
<comment type="function">
    <text evidence="7">Has an organic peroxide-dependent peroxidase activity.</text>
</comment>
<dbReference type="RefSeq" id="WP_209767560.1">
    <property type="nucleotide sequence ID" value="NZ_JAGINP010000012.1"/>
</dbReference>
<proteinExistence type="inferred from homology"/>
<evidence type="ECO:0000256" key="7">
    <source>
        <dbReference type="PIRNR" id="PIRNR000296"/>
    </source>
</evidence>
<dbReference type="Gene3D" id="2.40.180.10">
    <property type="entry name" value="Catalase core domain"/>
    <property type="match status" value="1"/>
</dbReference>
<dbReference type="PANTHER" id="PTHR11465:SF9">
    <property type="entry name" value="CATALASE"/>
    <property type="match status" value="1"/>
</dbReference>
<dbReference type="Proteomes" id="UP000781958">
    <property type="component" value="Unassembled WGS sequence"/>
</dbReference>
<evidence type="ECO:0000256" key="6">
    <source>
        <dbReference type="ARBA" id="ARBA00023004"/>
    </source>
</evidence>
<feature type="transmembrane region" description="Helical" evidence="9">
    <location>
        <begin position="20"/>
        <end position="46"/>
    </location>
</feature>
<comment type="caution">
    <text evidence="11">The sequence shown here is derived from an EMBL/GenBank/DDBJ whole genome shotgun (WGS) entry which is preliminary data.</text>
</comment>
<dbReference type="SUPFAM" id="SSF56634">
    <property type="entry name" value="Heme-dependent catalase-like"/>
    <property type="match status" value="1"/>
</dbReference>
<reference evidence="11 12" key="1">
    <citation type="submission" date="2021-03" db="EMBL/GenBank/DDBJ databases">
        <title>Genomic Encyclopedia of Type Strains, Phase III (KMG-III): the genomes of soil and plant-associated and newly described type strains.</title>
        <authorList>
            <person name="Whitman W."/>
        </authorList>
    </citation>
    <scope>NUCLEOTIDE SEQUENCE [LARGE SCALE GENOMIC DNA]</scope>
    <source>
        <strain evidence="11 12">IMMIB AFH-6</strain>
    </source>
</reference>
<gene>
    <name evidence="11" type="ORF">J2851_003412</name>
</gene>
<evidence type="ECO:0000313" key="11">
    <source>
        <dbReference type="EMBL" id="MBP2293628.1"/>
    </source>
</evidence>
<keyword evidence="5 7" id="KW-0560">Oxidoreductase</keyword>
<dbReference type="SMART" id="SM01060">
    <property type="entry name" value="Catalase"/>
    <property type="match status" value="1"/>
</dbReference>
<feature type="region of interest" description="Disordered" evidence="8">
    <location>
        <begin position="346"/>
        <end position="371"/>
    </location>
</feature>
<dbReference type="Gene3D" id="1.20.1280.120">
    <property type="match status" value="1"/>
</dbReference>
<dbReference type="InterPro" id="IPR020835">
    <property type="entry name" value="Catalase_sf"/>
</dbReference>
<accession>A0ABS4SM36</accession>
<evidence type="ECO:0000256" key="2">
    <source>
        <dbReference type="ARBA" id="ARBA00022559"/>
    </source>
</evidence>
<organism evidence="11 12">
    <name type="scientific">Azospirillum rugosum</name>
    <dbReference type="NCBI Taxonomy" id="416170"/>
    <lineage>
        <taxon>Bacteria</taxon>
        <taxon>Pseudomonadati</taxon>
        <taxon>Pseudomonadota</taxon>
        <taxon>Alphaproteobacteria</taxon>
        <taxon>Rhodospirillales</taxon>
        <taxon>Azospirillaceae</taxon>
        <taxon>Azospirillum</taxon>
    </lineage>
</organism>
<comment type="similarity">
    <text evidence="1 7">Belongs to the catalase family.</text>
</comment>